<evidence type="ECO:0000259" key="16">
    <source>
        <dbReference type="PROSITE" id="PS51645"/>
    </source>
</evidence>
<evidence type="ECO:0000313" key="17">
    <source>
        <dbReference type="EMBL" id="TDP40828.1"/>
    </source>
</evidence>
<dbReference type="GO" id="GO:0000719">
    <property type="term" value="P:photoreactive repair"/>
    <property type="evidence" value="ECO:0007669"/>
    <property type="project" value="UniProtKB-ARBA"/>
</dbReference>
<dbReference type="NCBIfam" id="NF007955">
    <property type="entry name" value="PRK10674.1"/>
    <property type="match status" value="1"/>
</dbReference>
<feature type="binding site" evidence="12">
    <location>
        <position position="223"/>
    </location>
    <ligand>
        <name>FAD</name>
        <dbReference type="ChEBI" id="CHEBI:57692"/>
    </ligand>
</feature>
<evidence type="ECO:0000256" key="2">
    <source>
        <dbReference type="ARBA" id="ARBA00005862"/>
    </source>
</evidence>
<dbReference type="EMBL" id="SNXI01000001">
    <property type="protein sequence ID" value="TDP40828.1"/>
    <property type="molecule type" value="Genomic_DNA"/>
</dbReference>
<evidence type="ECO:0000256" key="11">
    <source>
        <dbReference type="ARBA" id="ARBA00083107"/>
    </source>
</evidence>
<feature type="site" description="Electron transfer via tryptophanyl radical" evidence="13">
    <location>
        <position position="385"/>
    </location>
</feature>
<dbReference type="GO" id="GO:0009416">
    <property type="term" value="P:response to light stimulus"/>
    <property type="evidence" value="ECO:0007669"/>
    <property type="project" value="TreeGrafter"/>
</dbReference>
<dbReference type="OrthoDB" id="9772484at2"/>
<dbReference type="PROSITE" id="PS00394">
    <property type="entry name" value="DNA_PHOTOLYASES_1_1"/>
    <property type="match status" value="1"/>
</dbReference>
<evidence type="ECO:0000256" key="12">
    <source>
        <dbReference type="PIRSR" id="PIRSR602081-1"/>
    </source>
</evidence>
<proteinExistence type="inferred from homology"/>
<evidence type="ECO:0000313" key="18">
    <source>
        <dbReference type="Proteomes" id="UP000295531"/>
    </source>
</evidence>
<comment type="function">
    <text evidence="10">Involved in repair of UV radiation-induced DNA damage. Catalyzes the light-dependent monomerization (300-600 nm) of cyclobutyl pyrimidine dimers (in cis-syn configuration), which are formed between adjacent bases on the same DNA strand upon exposure to ultraviolet radiation.</text>
</comment>
<sequence>MAALVWFRNDLRIQDNPALAQACAEHDKVYALYLFPKTTFVDTHFWSPRKTDLLWRHLQQLQQDLAASGVLLKVKCHDTFSQSGSIISDFCAENGVNEVYFNAEYPVHEARRDKAVEVALKHHNVTTIIKHGLLLVPPGQVKTQQGDYYKVFTPFNKAWRKVLAEHTDWQLTQPTAKQTTVSDTPQIPDCPAPCTDTSSDWPVGEQSVLSKFGQFVGHSLADYHEQRDKPAIEGTSKLSAYLELGVVSPKTLARNLQSLSPSFPHGLEKGADTWLTELAWREFYQHLMFFEPRLSRGENYQKQTQGVPWRDAEDDFKRWCEGRTGYPIVDAGMRQLNQTGWMHNRLRMITANFLVKDLLIDWRKGEQYFMQNLIDGSFPANNGGWQWSASVGTDAVPYFRVFNPIRQSEKFDPDGSYIRKWIDELKDVPTKHIYWPHSWLKQRNQQDYAAPIVDHSAARERFLTTFKQVKNG</sequence>
<organism evidence="17 18">
    <name type="scientific">Idiomarina aquatica</name>
    <dbReference type="NCBI Taxonomy" id="1327752"/>
    <lineage>
        <taxon>Bacteria</taxon>
        <taxon>Pseudomonadati</taxon>
        <taxon>Pseudomonadota</taxon>
        <taxon>Gammaproteobacteria</taxon>
        <taxon>Alteromonadales</taxon>
        <taxon>Idiomarinaceae</taxon>
        <taxon>Idiomarina</taxon>
    </lineage>
</organism>
<feature type="compositionally biased region" description="Polar residues" evidence="15">
    <location>
        <begin position="174"/>
        <end position="185"/>
    </location>
</feature>
<comment type="similarity">
    <text evidence="14">Belongs to the DNA photolyase family.</text>
</comment>
<dbReference type="PRINTS" id="PR00147">
    <property type="entry name" value="DNAPHOTLYASE"/>
</dbReference>
<dbReference type="AlphaFoldDB" id="A0A4R6PQP5"/>
<keyword evidence="18" id="KW-1185">Reference proteome</keyword>
<evidence type="ECO:0000256" key="10">
    <source>
        <dbReference type="ARBA" id="ARBA00059220"/>
    </source>
</evidence>
<dbReference type="GO" id="GO:0003677">
    <property type="term" value="F:DNA binding"/>
    <property type="evidence" value="ECO:0007669"/>
    <property type="project" value="TreeGrafter"/>
</dbReference>
<keyword evidence="6 12" id="KW-0274">FAD</keyword>
<dbReference type="GO" id="GO:0003904">
    <property type="term" value="F:deoxyribodipyrimidine photo-lyase activity"/>
    <property type="evidence" value="ECO:0007669"/>
    <property type="project" value="UniProtKB-EC"/>
</dbReference>
<dbReference type="PANTHER" id="PTHR11455:SF9">
    <property type="entry name" value="CRYPTOCHROME CIRCADIAN CLOCK 5 ISOFORM X1"/>
    <property type="match status" value="1"/>
</dbReference>
<dbReference type="PROSITE" id="PS51645">
    <property type="entry name" value="PHR_CRY_ALPHA_BETA"/>
    <property type="match status" value="1"/>
</dbReference>
<keyword evidence="17" id="KW-0456">Lyase</keyword>
<evidence type="ECO:0000256" key="8">
    <source>
        <dbReference type="ARBA" id="ARBA00031671"/>
    </source>
</evidence>
<feature type="binding site" evidence="12">
    <location>
        <begin position="277"/>
        <end position="284"/>
    </location>
    <ligand>
        <name>FAD</name>
        <dbReference type="ChEBI" id="CHEBI:57692"/>
    </ligand>
</feature>
<comment type="catalytic activity">
    <reaction evidence="9">
        <text>cyclobutadipyrimidine (in DNA) = 2 pyrimidine residues (in DNA).</text>
        <dbReference type="EC" id="4.1.99.3"/>
    </reaction>
</comment>
<comment type="cofactor">
    <cofactor evidence="1">
        <name>(6R)-5,10-methylene-5,6,7,8-tetrahydrofolate</name>
        <dbReference type="ChEBI" id="CHEBI:15636"/>
    </cofactor>
</comment>
<evidence type="ECO:0000256" key="14">
    <source>
        <dbReference type="RuleBase" id="RU004182"/>
    </source>
</evidence>
<dbReference type="Gene3D" id="3.40.50.620">
    <property type="entry name" value="HUPs"/>
    <property type="match status" value="1"/>
</dbReference>
<feature type="binding site" evidence="12">
    <location>
        <begin position="235"/>
        <end position="239"/>
    </location>
    <ligand>
        <name>FAD</name>
        <dbReference type="ChEBI" id="CHEBI:57692"/>
    </ligand>
</feature>
<reference evidence="17 18" key="1">
    <citation type="submission" date="2019-03" db="EMBL/GenBank/DDBJ databases">
        <title>Freshwater and sediment microbial communities from various areas in North America, analyzing microbe dynamics in response to fracking.</title>
        <authorList>
            <person name="Lamendella R."/>
        </authorList>
    </citation>
    <scope>NUCLEOTIDE SEQUENCE [LARGE SCALE GENOMIC DNA]</scope>
    <source>
        <strain evidence="17 18">18_TX</strain>
    </source>
</reference>
<dbReference type="InterPro" id="IPR006050">
    <property type="entry name" value="DNA_photolyase_N"/>
</dbReference>
<protein>
    <recommendedName>
        <fullName evidence="4">Deoxyribodipyrimidine photo-lyase</fullName>
        <ecNumber evidence="3">4.1.99.3</ecNumber>
    </recommendedName>
    <alternativeName>
        <fullName evidence="8">DNA photolyase</fullName>
    </alternativeName>
    <alternativeName>
        <fullName evidence="11">Photoreactivating enzyme</fullName>
    </alternativeName>
</protein>
<dbReference type="GO" id="GO:0071949">
    <property type="term" value="F:FAD binding"/>
    <property type="evidence" value="ECO:0007669"/>
    <property type="project" value="TreeGrafter"/>
</dbReference>
<dbReference type="RefSeq" id="WP_133538527.1">
    <property type="nucleotide sequence ID" value="NZ_SNXI01000001.1"/>
</dbReference>
<dbReference type="Pfam" id="PF00875">
    <property type="entry name" value="DNA_photolyase"/>
    <property type="match status" value="1"/>
</dbReference>
<feature type="region of interest" description="Disordered" evidence="15">
    <location>
        <begin position="174"/>
        <end position="196"/>
    </location>
</feature>
<keyword evidence="5 12" id="KW-0285">Flavoprotein</keyword>
<evidence type="ECO:0000256" key="3">
    <source>
        <dbReference type="ARBA" id="ARBA00013149"/>
    </source>
</evidence>
<dbReference type="FunFam" id="1.10.579.10:FF:000003">
    <property type="entry name" value="Deoxyribodipyrimidine photo-lyase"/>
    <property type="match status" value="1"/>
</dbReference>
<dbReference type="InterPro" id="IPR005101">
    <property type="entry name" value="Cryptochr/Photolyase_FAD-bd"/>
</dbReference>
<feature type="binding site" evidence="12">
    <location>
        <position position="274"/>
    </location>
    <ligand>
        <name>FAD</name>
        <dbReference type="ChEBI" id="CHEBI:57692"/>
    </ligand>
</feature>
<evidence type="ECO:0000256" key="15">
    <source>
        <dbReference type="SAM" id="MobiDB-lite"/>
    </source>
</evidence>
<evidence type="ECO:0000256" key="13">
    <source>
        <dbReference type="PIRSR" id="PIRSR602081-2"/>
    </source>
</evidence>
<name>A0A4R6PQP5_9GAMM</name>
<gene>
    <name evidence="17" type="ORF">DEU29_101379</name>
</gene>
<dbReference type="InterPro" id="IPR036155">
    <property type="entry name" value="Crypto/Photolyase_N_sf"/>
</dbReference>
<dbReference type="InterPro" id="IPR018394">
    <property type="entry name" value="DNA_photolyase_1_CS_C"/>
</dbReference>
<dbReference type="Gene3D" id="1.25.40.80">
    <property type="match status" value="1"/>
</dbReference>
<dbReference type="Proteomes" id="UP000295531">
    <property type="component" value="Unassembled WGS sequence"/>
</dbReference>
<accession>A0A4R6PQP5</accession>
<evidence type="ECO:0000256" key="4">
    <source>
        <dbReference type="ARBA" id="ARBA00014046"/>
    </source>
</evidence>
<evidence type="ECO:0000256" key="9">
    <source>
        <dbReference type="ARBA" id="ARBA00033999"/>
    </source>
</evidence>
<feature type="domain" description="Photolyase/cryptochrome alpha/beta" evidence="16">
    <location>
        <begin position="1"/>
        <end position="135"/>
    </location>
</feature>
<dbReference type="InterPro" id="IPR002081">
    <property type="entry name" value="Cryptochrome/DNA_photolyase_1"/>
</dbReference>
<comment type="similarity">
    <text evidence="2">Belongs to the DNA photolyase class-1 family.</text>
</comment>
<feature type="site" description="Electron transfer via tryptophanyl radical" evidence="13">
    <location>
        <position position="362"/>
    </location>
</feature>
<dbReference type="Pfam" id="PF03441">
    <property type="entry name" value="FAD_binding_7"/>
    <property type="match status" value="1"/>
</dbReference>
<comment type="caution">
    <text evidence="17">The sequence shown here is derived from an EMBL/GenBank/DDBJ whole genome shotgun (WGS) entry which is preliminary data.</text>
</comment>
<keyword evidence="7 14" id="KW-0157">Chromophore</keyword>
<dbReference type="Gene3D" id="1.10.579.10">
    <property type="entry name" value="DNA Cyclobutane Dipyrimidine Photolyase, subunit A, domain 3"/>
    <property type="match status" value="1"/>
</dbReference>
<dbReference type="EC" id="4.1.99.3" evidence="3"/>
<feature type="site" description="Electron transfer via tryptophanyl radical" evidence="13">
    <location>
        <position position="309"/>
    </location>
</feature>
<dbReference type="SUPFAM" id="SSF52425">
    <property type="entry name" value="Cryptochrome/photolyase, N-terminal domain"/>
    <property type="match status" value="1"/>
</dbReference>
<dbReference type="SUPFAM" id="SSF48173">
    <property type="entry name" value="Cryptochrome/photolyase FAD-binding domain"/>
    <property type="match status" value="1"/>
</dbReference>
<dbReference type="PANTHER" id="PTHR11455">
    <property type="entry name" value="CRYPTOCHROME"/>
    <property type="match status" value="1"/>
</dbReference>
<dbReference type="InterPro" id="IPR014729">
    <property type="entry name" value="Rossmann-like_a/b/a_fold"/>
</dbReference>
<evidence type="ECO:0000256" key="1">
    <source>
        <dbReference type="ARBA" id="ARBA00001932"/>
    </source>
</evidence>
<evidence type="ECO:0000256" key="5">
    <source>
        <dbReference type="ARBA" id="ARBA00022630"/>
    </source>
</evidence>
<dbReference type="InterPro" id="IPR036134">
    <property type="entry name" value="Crypto/Photolyase_FAD-like_sf"/>
</dbReference>
<comment type="cofactor">
    <cofactor evidence="12">
        <name>FAD</name>
        <dbReference type="ChEBI" id="CHEBI:57692"/>
    </cofactor>
    <text evidence="12">Binds 1 FAD per subunit.</text>
</comment>
<evidence type="ECO:0000256" key="6">
    <source>
        <dbReference type="ARBA" id="ARBA00022827"/>
    </source>
</evidence>
<evidence type="ECO:0000256" key="7">
    <source>
        <dbReference type="ARBA" id="ARBA00022991"/>
    </source>
</evidence>